<sequence length="423" mass="44969">MSLETQKELESAYVMHTFARKPVEFVRGQGMLLYDAEGREYLDFLSGIGVVSLGHSNPALVAALQRQDEKLLHVSNYYYVEGRGEVARTLSGLLNACVAEADRTPWKSFFTNSGAESNECAIKLARLYAKKRAEAQVRAQGGDDAAAAAAREGAPRTVVTLQKSFHGRTLATLAATAQPAKQEAFQPLPGGFVATPANDVEALERLFADRGADICAVMVECIQGESGVHPCTPEFLAKVRELTERTGALMICDEVQCGIYRCGTYPFGFQHFGVQPDIVSMAKGIGSGIPMGVCAARAQVADAFDPGDHGTTFGGSCLAVVAAACVLDRLGAEGVPERIADVGDYLQQSLADVVGVAGVRGIGLMVACDLDEGIDAHDVVNRGLEAGLVLNATGPSTLRFLPPLVCERRHVDVLVERLAKLLS</sequence>
<dbReference type="GO" id="GO:0030170">
    <property type="term" value="F:pyridoxal phosphate binding"/>
    <property type="evidence" value="ECO:0007669"/>
    <property type="project" value="InterPro"/>
</dbReference>
<evidence type="ECO:0000256" key="2">
    <source>
        <dbReference type="ARBA" id="ARBA00022576"/>
    </source>
</evidence>
<dbReference type="EMBL" id="WPCR01000001">
    <property type="protein sequence ID" value="NHM13386.1"/>
    <property type="molecule type" value="Genomic_DNA"/>
</dbReference>
<keyword evidence="3" id="KW-0808">Transferase</keyword>
<evidence type="ECO:0000256" key="4">
    <source>
        <dbReference type="ARBA" id="ARBA00022898"/>
    </source>
</evidence>
<proteinExistence type="inferred from homology"/>
<dbReference type="InterPro" id="IPR015422">
    <property type="entry name" value="PyrdxlP-dep_Trfase_small"/>
</dbReference>
<name>A0A9E6SUH9_9ACTN</name>
<dbReference type="InterPro" id="IPR049704">
    <property type="entry name" value="Aminotrans_3_PPA_site"/>
</dbReference>
<dbReference type="CDD" id="cd00610">
    <property type="entry name" value="OAT_like"/>
    <property type="match status" value="1"/>
</dbReference>
<accession>A0A9E6SUH9</accession>
<dbReference type="InterPro" id="IPR015424">
    <property type="entry name" value="PyrdxlP-dep_Trfase"/>
</dbReference>
<dbReference type="InterPro" id="IPR050103">
    <property type="entry name" value="Class-III_PLP-dep_AT"/>
</dbReference>
<evidence type="ECO:0000256" key="5">
    <source>
        <dbReference type="RuleBase" id="RU003560"/>
    </source>
</evidence>
<organism evidence="7 9">
    <name type="scientific">Xiamenia xianingshaonis</name>
    <dbReference type="NCBI Taxonomy" id="2682776"/>
    <lineage>
        <taxon>Bacteria</taxon>
        <taxon>Bacillati</taxon>
        <taxon>Actinomycetota</taxon>
        <taxon>Coriobacteriia</taxon>
        <taxon>Eggerthellales</taxon>
        <taxon>Eggerthellaceae</taxon>
        <taxon>Xiamenia</taxon>
    </lineage>
</organism>
<keyword evidence="2 7" id="KW-0032">Aminotransferase</keyword>
<dbReference type="GO" id="GO:0042802">
    <property type="term" value="F:identical protein binding"/>
    <property type="evidence" value="ECO:0007669"/>
    <property type="project" value="TreeGrafter"/>
</dbReference>
<keyword evidence="4 5" id="KW-0663">Pyridoxal phosphate</keyword>
<reference evidence="6 8" key="1">
    <citation type="submission" date="2019-11" db="EMBL/GenBank/DDBJ databases">
        <title>Eggerthellaceae novel genus isolated from the rectal contents of marmort.</title>
        <authorList>
            <person name="Zhang G."/>
        </authorList>
    </citation>
    <scope>NUCLEOTIDE SEQUENCE [LARGE SCALE GENOMIC DNA]</scope>
    <source>
        <strain evidence="8">zg-886</strain>
        <strain evidence="6">Zg-886</strain>
    </source>
</reference>
<dbReference type="PANTHER" id="PTHR11986">
    <property type="entry name" value="AMINOTRANSFERASE CLASS III"/>
    <property type="match status" value="1"/>
</dbReference>
<reference evidence="7" key="2">
    <citation type="submission" date="2021-04" db="EMBL/GenBank/DDBJ databases">
        <title>Novel species in family Eggerthellaceae.</title>
        <authorList>
            <person name="Zhang G."/>
        </authorList>
    </citation>
    <scope>NUCLEOTIDE SEQUENCE</scope>
    <source>
        <strain evidence="7">Zg-886</strain>
    </source>
</reference>
<dbReference type="Gene3D" id="3.40.640.10">
    <property type="entry name" value="Type I PLP-dependent aspartate aminotransferase-like (Major domain)"/>
    <property type="match status" value="1"/>
</dbReference>
<evidence type="ECO:0000313" key="7">
    <source>
        <dbReference type="EMBL" id="QTU84535.1"/>
    </source>
</evidence>
<evidence type="ECO:0000313" key="9">
    <source>
        <dbReference type="Proteomes" id="UP000671910"/>
    </source>
</evidence>
<dbReference type="InterPro" id="IPR005814">
    <property type="entry name" value="Aminotrans_3"/>
</dbReference>
<dbReference type="InterPro" id="IPR015421">
    <property type="entry name" value="PyrdxlP-dep_Trfase_major"/>
</dbReference>
<evidence type="ECO:0000313" key="6">
    <source>
        <dbReference type="EMBL" id="NHM13386.1"/>
    </source>
</evidence>
<gene>
    <name evidence="6" type="ORF">GMI68_01135</name>
    <name evidence="7" type="ORF">J7S26_00965</name>
</gene>
<dbReference type="Proteomes" id="UP000671910">
    <property type="component" value="Chromosome"/>
</dbReference>
<dbReference type="Pfam" id="PF00202">
    <property type="entry name" value="Aminotran_3"/>
    <property type="match status" value="1"/>
</dbReference>
<dbReference type="PIRSF" id="PIRSF000521">
    <property type="entry name" value="Transaminase_4ab_Lys_Orn"/>
    <property type="match status" value="1"/>
</dbReference>
<dbReference type="SUPFAM" id="SSF53383">
    <property type="entry name" value="PLP-dependent transferases"/>
    <property type="match status" value="1"/>
</dbReference>
<dbReference type="AlphaFoldDB" id="A0A9E6SUH9"/>
<dbReference type="FunFam" id="3.40.640.10:FF:000004">
    <property type="entry name" value="Acetylornithine aminotransferase"/>
    <property type="match status" value="1"/>
</dbReference>
<dbReference type="Gene3D" id="3.90.1150.10">
    <property type="entry name" value="Aspartate Aminotransferase, domain 1"/>
    <property type="match status" value="1"/>
</dbReference>
<dbReference type="PANTHER" id="PTHR11986:SF79">
    <property type="entry name" value="ACETYLORNITHINE AMINOTRANSFERASE, MITOCHONDRIAL"/>
    <property type="match status" value="1"/>
</dbReference>
<dbReference type="PROSITE" id="PS00600">
    <property type="entry name" value="AA_TRANSFER_CLASS_3"/>
    <property type="match status" value="1"/>
</dbReference>
<comment type="similarity">
    <text evidence="5">Belongs to the class-III pyridoxal-phosphate-dependent aminotransferase family.</text>
</comment>
<dbReference type="Proteomes" id="UP000636394">
    <property type="component" value="Unassembled WGS sequence"/>
</dbReference>
<evidence type="ECO:0000256" key="3">
    <source>
        <dbReference type="ARBA" id="ARBA00022679"/>
    </source>
</evidence>
<comment type="cofactor">
    <cofactor evidence="1">
        <name>pyridoxal 5'-phosphate</name>
        <dbReference type="ChEBI" id="CHEBI:597326"/>
    </cofactor>
</comment>
<keyword evidence="8" id="KW-1185">Reference proteome</keyword>
<evidence type="ECO:0000313" key="8">
    <source>
        <dbReference type="Proteomes" id="UP000636394"/>
    </source>
</evidence>
<dbReference type="KEGG" id="ebz:J7S26_00965"/>
<evidence type="ECO:0000256" key="1">
    <source>
        <dbReference type="ARBA" id="ARBA00001933"/>
    </source>
</evidence>
<protein>
    <submittedName>
        <fullName evidence="7">Aminotransferase class III-fold pyridoxal phosphate-dependent enzyme</fullName>
    </submittedName>
</protein>
<dbReference type="RefSeq" id="WP_166338176.1">
    <property type="nucleotide sequence ID" value="NZ_CP072829.1"/>
</dbReference>
<dbReference type="GO" id="GO:0008483">
    <property type="term" value="F:transaminase activity"/>
    <property type="evidence" value="ECO:0007669"/>
    <property type="project" value="UniProtKB-KW"/>
</dbReference>
<dbReference type="EMBL" id="CP072829">
    <property type="protein sequence ID" value="QTU84535.1"/>
    <property type="molecule type" value="Genomic_DNA"/>
</dbReference>